<dbReference type="InterPro" id="IPR013320">
    <property type="entry name" value="ConA-like_dom_sf"/>
</dbReference>
<evidence type="ECO:0000313" key="1">
    <source>
        <dbReference type="EMBL" id="KKL14339.1"/>
    </source>
</evidence>
<name>A0A0F9AXJ8_9ZZZZ</name>
<proteinExistence type="predicted"/>
<protein>
    <submittedName>
        <fullName evidence="1">Uncharacterized protein</fullName>
    </submittedName>
</protein>
<dbReference type="SUPFAM" id="SSF49899">
    <property type="entry name" value="Concanavalin A-like lectins/glucanases"/>
    <property type="match status" value="1"/>
</dbReference>
<dbReference type="Gene3D" id="2.60.120.200">
    <property type="match status" value="1"/>
</dbReference>
<dbReference type="EMBL" id="LAZR01040497">
    <property type="protein sequence ID" value="KKL14339.1"/>
    <property type="molecule type" value="Genomic_DNA"/>
</dbReference>
<reference evidence="1" key="1">
    <citation type="journal article" date="2015" name="Nature">
        <title>Complex archaea that bridge the gap between prokaryotes and eukaryotes.</title>
        <authorList>
            <person name="Spang A."/>
            <person name="Saw J.H."/>
            <person name="Jorgensen S.L."/>
            <person name="Zaremba-Niedzwiedzka K."/>
            <person name="Martijn J."/>
            <person name="Lind A.E."/>
            <person name="van Eijk R."/>
            <person name="Schleper C."/>
            <person name="Guy L."/>
            <person name="Ettema T.J."/>
        </authorList>
    </citation>
    <scope>NUCLEOTIDE SEQUENCE</scope>
</reference>
<comment type="caution">
    <text evidence="1">The sequence shown here is derived from an EMBL/GenBank/DDBJ whole genome shotgun (WGS) entry which is preliminary data.</text>
</comment>
<organism evidence="1">
    <name type="scientific">marine sediment metagenome</name>
    <dbReference type="NCBI Taxonomy" id="412755"/>
    <lineage>
        <taxon>unclassified sequences</taxon>
        <taxon>metagenomes</taxon>
        <taxon>ecological metagenomes</taxon>
    </lineage>
</organism>
<dbReference type="AlphaFoldDB" id="A0A0F9AXJ8"/>
<sequence length="137" mass="14914">MKKLILVLFLCSVCWGYVVDKPIMGVQLNYGHDKSRGLVGIWIFNDKPGVVGRTYDLSGNGNHGTLVADTHSVPGKFGNALDFDGTGDTVQIPNSSSLSFSGDMTLHFLINTANVASRLIMKRNAGTQFDVFYNLLT</sequence>
<gene>
    <name evidence="1" type="ORF">LCGC14_2516680</name>
</gene>
<accession>A0A0F9AXJ8</accession>